<gene>
    <name evidence="1" type="ORF">QU481_14805</name>
</gene>
<evidence type="ECO:0008006" key="3">
    <source>
        <dbReference type="Google" id="ProtNLM"/>
    </source>
</evidence>
<evidence type="ECO:0000313" key="1">
    <source>
        <dbReference type="EMBL" id="MDN0076157.1"/>
    </source>
</evidence>
<proteinExistence type="predicted"/>
<sequence length="82" mass="9164">MNLSKATLEQLYAELERREQEPAPPPYRWVCAACGNTFVSGARLSRVYLVAGTLYCDCRLSRPSPDRTVPRGLVPMHKQAIG</sequence>
<organism evidence="1 2">
    <name type="scientific">Crenobacter oryzisoli</name>
    <dbReference type="NCBI Taxonomy" id="3056844"/>
    <lineage>
        <taxon>Bacteria</taxon>
        <taxon>Pseudomonadati</taxon>
        <taxon>Pseudomonadota</taxon>
        <taxon>Betaproteobacteria</taxon>
        <taxon>Neisseriales</taxon>
        <taxon>Neisseriaceae</taxon>
        <taxon>Crenobacter</taxon>
    </lineage>
</organism>
<accession>A0ABT7XQU1</accession>
<protein>
    <recommendedName>
        <fullName evidence="3">Recombinase zinc beta ribbon domain-containing protein</fullName>
    </recommendedName>
</protein>
<dbReference type="EMBL" id="JAUEDK010000027">
    <property type="protein sequence ID" value="MDN0076157.1"/>
    <property type="molecule type" value="Genomic_DNA"/>
</dbReference>
<evidence type="ECO:0000313" key="2">
    <source>
        <dbReference type="Proteomes" id="UP001168540"/>
    </source>
</evidence>
<keyword evidence="2" id="KW-1185">Reference proteome</keyword>
<reference evidence="1" key="1">
    <citation type="submission" date="2023-06" db="EMBL/GenBank/DDBJ databases">
        <authorList>
            <person name="Zhang S."/>
        </authorList>
    </citation>
    <scope>NUCLEOTIDE SEQUENCE</scope>
    <source>
        <strain evidence="1">SG2303</strain>
    </source>
</reference>
<dbReference type="RefSeq" id="WP_289830810.1">
    <property type="nucleotide sequence ID" value="NZ_JAUEDK010000027.1"/>
</dbReference>
<dbReference type="Proteomes" id="UP001168540">
    <property type="component" value="Unassembled WGS sequence"/>
</dbReference>
<name>A0ABT7XQU1_9NEIS</name>
<comment type="caution">
    <text evidence="1">The sequence shown here is derived from an EMBL/GenBank/DDBJ whole genome shotgun (WGS) entry which is preliminary data.</text>
</comment>